<dbReference type="SUPFAM" id="SSF53098">
    <property type="entry name" value="Ribonuclease H-like"/>
    <property type="match status" value="1"/>
</dbReference>
<dbReference type="GO" id="GO:0003676">
    <property type="term" value="F:nucleic acid binding"/>
    <property type="evidence" value="ECO:0007669"/>
    <property type="project" value="InterPro"/>
</dbReference>
<feature type="domain" description="RNase H type-1" evidence="3">
    <location>
        <begin position="619"/>
        <end position="752"/>
    </location>
</feature>
<dbReference type="Proteomes" id="UP000095280">
    <property type="component" value="Unplaced"/>
</dbReference>
<keyword evidence="4" id="KW-1185">Reference proteome</keyword>
<accession>A0A1I8IXZ7</accession>
<dbReference type="WBParaSite" id="maker-uti_cns_0018407-snap-gene-0.2-mRNA-1">
    <property type="protein sequence ID" value="maker-uti_cns_0018407-snap-gene-0.2-mRNA-1"/>
    <property type="gene ID" value="maker-uti_cns_0018407-snap-gene-0.2"/>
</dbReference>
<dbReference type="Pfam" id="PF00075">
    <property type="entry name" value="RNase_H"/>
    <property type="match status" value="1"/>
</dbReference>
<evidence type="ECO:0000313" key="4">
    <source>
        <dbReference type="Proteomes" id="UP000095280"/>
    </source>
</evidence>
<dbReference type="Gene3D" id="3.30.420.10">
    <property type="entry name" value="Ribonuclease H-like superfamily/Ribonuclease H"/>
    <property type="match status" value="1"/>
</dbReference>
<feature type="chain" id="PRO_5009321290" evidence="2">
    <location>
        <begin position="23"/>
        <end position="789"/>
    </location>
</feature>
<dbReference type="PANTHER" id="PTHR33332">
    <property type="entry name" value="REVERSE TRANSCRIPTASE DOMAIN-CONTAINING PROTEIN"/>
    <property type="match status" value="1"/>
</dbReference>
<dbReference type="InterPro" id="IPR002156">
    <property type="entry name" value="RNaseH_domain"/>
</dbReference>
<organism evidence="4 5">
    <name type="scientific">Macrostomum lignano</name>
    <dbReference type="NCBI Taxonomy" id="282301"/>
    <lineage>
        <taxon>Eukaryota</taxon>
        <taxon>Metazoa</taxon>
        <taxon>Spiralia</taxon>
        <taxon>Lophotrochozoa</taxon>
        <taxon>Platyhelminthes</taxon>
        <taxon>Rhabditophora</taxon>
        <taxon>Macrostomorpha</taxon>
        <taxon>Macrostomida</taxon>
        <taxon>Macrostomidae</taxon>
        <taxon>Macrostomum</taxon>
    </lineage>
</organism>
<dbReference type="InterPro" id="IPR012337">
    <property type="entry name" value="RNaseH-like_sf"/>
</dbReference>
<keyword evidence="2" id="KW-0732">Signal</keyword>
<dbReference type="GO" id="GO:0004523">
    <property type="term" value="F:RNA-DNA hybrid ribonuclease activity"/>
    <property type="evidence" value="ECO:0007669"/>
    <property type="project" value="InterPro"/>
</dbReference>
<protein>
    <submittedName>
        <fullName evidence="5">RNase H domain-containing protein</fullName>
    </submittedName>
</protein>
<evidence type="ECO:0000313" key="5">
    <source>
        <dbReference type="WBParaSite" id="maker-uti_cns_0018407-snap-gene-0.2-mRNA-1"/>
    </source>
</evidence>
<dbReference type="AlphaFoldDB" id="A0A1I8IXZ7"/>
<evidence type="ECO:0000256" key="1">
    <source>
        <dbReference type="SAM" id="MobiDB-lite"/>
    </source>
</evidence>
<dbReference type="PROSITE" id="PS50879">
    <property type="entry name" value="RNASE_H_1"/>
    <property type="match status" value="1"/>
</dbReference>
<proteinExistence type="predicted"/>
<feature type="signal peptide" evidence="2">
    <location>
        <begin position="1"/>
        <end position="22"/>
    </location>
</feature>
<feature type="region of interest" description="Disordered" evidence="1">
    <location>
        <begin position="89"/>
        <end position="130"/>
    </location>
</feature>
<evidence type="ECO:0000256" key="2">
    <source>
        <dbReference type="SAM" id="SignalP"/>
    </source>
</evidence>
<sequence length="789" mass="87189">MNFLWGLLAAVLIAFFSAPSLAQEDTARLRHDSGSALRQIREARLRRFGKRGYARFGKRGYARFGKRGYARFGKRGYARFGKRGYARFGKRATPDSGSAATPDSGSAATPDSGSAATPDSGSAATPDSEARLRQRGYARFGKRGYARFGKRGYTTFGKRGYARFGKRGYARFGKRGYARFGKRSAIINTQHCVAASVNLMRTAEQQLPGLVFVQEPWMTKGKPNNVVDDLASSLGGAITTAFEAACPLKAYKGKKSAPWWNPELGALRRRARTLQRRALKTKDPSDREAYTRAIHEFKGQVRRAKTAKWRQYCEGLEGSRPVARVVKALTNDRFSKLSVVKRPDGSVTESSEETLELMLNSFFPKSPTQQGPPDHTGFLGRAERWADQCGLRLSESKTTAVMFTNKLLWTIKPLTLYGKNISMEKQVRCLGLTLDHRLNWTPHIQTKAKKALAVLAQIRRAVGTTWGLTPRKLWWIYTAIIRPSISYASLVWASGLSVKSNLDALYKIQGRACRMTMGAPPSTPFEGMNAFLCAPPLDIYIKGEAAKSTRRLLDAGVAFKKVRAFKKRSLIPHSDLCLKALEECGGLNILTDSIPATLLLSQRYKVTIQPRHEASDSWSDSEVHCYTDGSMRHGLSGFGACVFFKGEVVWSYSQHTGLNSSVFQSEVLAISSCAAELRRRQLSGRKFIFHSDSQAALRALCRSTASSRSVLDCNTQLNGLALGNQVELRWIPGHAGFLGNERADLLAKAGSAGALLGPGPGAPIPASVINSRVKRWADSEHLRRWHDTR</sequence>
<dbReference type="CDD" id="cd09276">
    <property type="entry name" value="Rnase_HI_RT_non_LTR"/>
    <property type="match status" value="1"/>
</dbReference>
<evidence type="ECO:0000259" key="3">
    <source>
        <dbReference type="PROSITE" id="PS50879"/>
    </source>
</evidence>
<dbReference type="InterPro" id="IPR036397">
    <property type="entry name" value="RNaseH_sf"/>
</dbReference>
<feature type="compositionally biased region" description="Polar residues" evidence="1">
    <location>
        <begin position="95"/>
        <end position="125"/>
    </location>
</feature>
<name>A0A1I8IXZ7_9PLAT</name>
<reference evidence="5" key="1">
    <citation type="submission" date="2016-11" db="UniProtKB">
        <authorList>
            <consortium name="WormBaseParasite"/>
        </authorList>
    </citation>
    <scope>IDENTIFICATION</scope>
</reference>